<proteinExistence type="predicted"/>
<evidence type="ECO:0000313" key="1">
    <source>
        <dbReference type="EMBL" id="SNR67307.1"/>
    </source>
</evidence>
<name>A0AA94LJC5_9BACT</name>
<evidence type="ECO:0000313" key="2">
    <source>
        <dbReference type="Proteomes" id="UP000198427"/>
    </source>
</evidence>
<comment type="caution">
    <text evidence="1">The sequence shown here is derived from an EMBL/GenBank/DDBJ whole genome shotgun (WGS) entry which is preliminary data.</text>
</comment>
<keyword evidence="2" id="KW-1185">Reference proteome</keyword>
<protein>
    <submittedName>
        <fullName evidence="1">Uncharacterized protein</fullName>
    </submittedName>
</protein>
<dbReference type="EMBL" id="FZNZ01000004">
    <property type="protein sequence ID" value="SNR67307.1"/>
    <property type="molecule type" value="Genomic_DNA"/>
</dbReference>
<organism evidence="1 2">
    <name type="scientific">Prevotella jejuni</name>
    <dbReference type="NCBI Taxonomy" id="1177574"/>
    <lineage>
        <taxon>Bacteria</taxon>
        <taxon>Pseudomonadati</taxon>
        <taxon>Bacteroidota</taxon>
        <taxon>Bacteroidia</taxon>
        <taxon>Bacteroidales</taxon>
        <taxon>Prevotellaceae</taxon>
        <taxon>Prevotella</taxon>
    </lineage>
</organism>
<reference evidence="1 2" key="1">
    <citation type="submission" date="2017-06" db="EMBL/GenBank/DDBJ databases">
        <authorList>
            <person name="Varghese N."/>
            <person name="Submissions S."/>
        </authorList>
    </citation>
    <scope>NUCLEOTIDE SEQUENCE [LARGE SCALE GENOMIC DNA]</scope>
    <source>
        <strain evidence="1 2">DSM 26989</strain>
    </source>
</reference>
<accession>A0AA94LJC5</accession>
<dbReference type="Proteomes" id="UP000198427">
    <property type="component" value="Unassembled WGS sequence"/>
</dbReference>
<gene>
    <name evidence="1" type="ORF">SAMN06265364_10410</name>
</gene>
<dbReference type="AlphaFoldDB" id="A0AA94LJC5"/>
<sequence length="33" mass="3742">MVAFISIVGKDCVYLSTHHEMGNNTSAEEWEKD</sequence>